<dbReference type="PRINTS" id="PR00837">
    <property type="entry name" value="V5TPXLIKE"/>
</dbReference>
<dbReference type="SUPFAM" id="SSF55797">
    <property type="entry name" value="PR-1-like"/>
    <property type="match status" value="1"/>
</dbReference>
<sequence length="116" mass="13131">PLEWDETLAKTALKWARQLKKEGCAFKHSRTKGLGENLFMGTTGFYNPKDVVDSWGNEIENYNYEDNSCSGVCGHYTQIVWATTKKVGCAKIKCDGNDIWVCNYDPPGNWVGQKPY</sequence>
<name>A0A3B0UB53_9ZZZZ</name>
<dbReference type="InterPro" id="IPR018244">
    <property type="entry name" value="Allrgn_V5/Tpx1_CS"/>
</dbReference>
<dbReference type="InterPro" id="IPR002413">
    <property type="entry name" value="V5_allergen-like"/>
</dbReference>
<dbReference type="EMBL" id="UOES01000366">
    <property type="protein sequence ID" value="VAW28221.1"/>
    <property type="molecule type" value="Genomic_DNA"/>
</dbReference>
<dbReference type="AlphaFoldDB" id="A0A3B0UB53"/>
<feature type="non-terminal residue" evidence="2">
    <location>
        <position position="1"/>
    </location>
</feature>
<dbReference type="PROSITE" id="PS01009">
    <property type="entry name" value="CRISP_1"/>
    <property type="match status" value="1"/>
</dbReference>
<evidence type="ECO:0000259" key="1">
    <source>
        <dbReference type="SMART" id="SM00198"/>
    </source>
</evidence>
<dbReference type="Pfam" id="PF00188">
    <property type="entry name" value="CAP"/>
    <property type="match status" value="1"/>
</dbReference>
<dbReference type="Gene3D" id="3.40.33.10">
    <property type="entry name" value="CAP"/>
    <property type="match status" value="1"/>
</dbReference>
<dbReference type="PANTHER" id="PTHR10334">
    <property type="entry name" value="CYSTEINE-RICH SECRETORY PROTEIN-RELATED"/>
    <property type="match status" value="1"/>
</dbReference>
<dbReference type="InterPro" id="IPR014044">
    <property type="entry name" value="CAP_dom"/>
</dbReference>
<organism evidence="2">
    <name type="scientific">hydrothermal vent metagenome</name>
    <dbReference type="NCBI Taxonomy" id="652676"/>
    <lineage>
        <taxon>unclassified sequences</taxon>
        <taxon>metagenomes</taxon>
        <taxon>ecological metagenomes</taxon>
    </lineage>
</organism>
<evidence type="ECO:0000313" key="2">
    <source>
        <dbReference type="EMBL" id="VAW28221.1"/>
    </source>
</evidence>
<dbReference type="InterPro" id="IPR035940">
    <property type="entry name" value="CAP_sf"/>
</dbReference>
<reference evidence="2" key="1">
    <citation type="submission" date="2018-06" db="EMBL/GenBank/DDBJ databases">
        <authorList>
            <person name="Zhirakovskaya E."/>
        </authorList>
    </citation>
    <scope>NUCLEOTIDE SEQUENCE</scope>
</reference>
<dbReference type="FunFam" id="3.40.33.10:FF:000004">
    <property type="entry name" value="CAP, cysteine-rich secretory protein, antigen 5"/>
    <property type="match status" value="1"/>
</dbReference>
<dbReference type="SMART" id="SM00198">
    <property type="entry name" value="SCP"/>
    <property type="match status" value="1"/>
</dbReference>
<dbReference type="GO" id="GO:0005576">
    <property type="term" value="C:extracellular region"/>
    <property type="evidence" value="ECO:0007669"/>
    <property type="project" value="InterPro"/>
</dbReference>
<gene>
    <name evidence="2" type="ORF">MNBD_BACTEROID06-1038</name>
</gene>
<proteinExistence type="predicted"/>
<dbReference type="PRINTS" id="PR00838">
    <property type="entry name" value="V5ALLERGEN"/>
</dbReference>
<dbReference type="InterPro" id="IPR001283">
    <property type="entry name" value="CRISP-related"/>
</dbReference>
<feature type="domain" description="SCP" evidence="1">
    <location>
        <begin position="1"/>
        <end position="112"/>
    </location>
</feature>
<accession>A0A3B0UB53</accession>
<protein>
    <recommendedName>
        <fullName evidence="1">SCP domain-containing protein</fullName>
    </recommendedName>
</protein>